<dbReference type="Proteomes" id="UP000009229">
    <property type="component" value="Chromosome"/>
</dbReference>
<feature type="transmembrane region" description="Helical" evidence="7">
    <location>
        <begin position="143"/>
        <end position="162"/>
    </location>
</feature>
<comment type="similarity">
    <text evidence="2">Belongs to the nucleobase:cation symporter-2 (NCS2) (TC 2.A.40) family.</text>
</comment>
<feature type="transmembrane region" description="Helical" evidence="7">
    <location>
        <begin position="389"/>
        <end position="407"/>
    </location>
</feature>
<evidence type="ECO:0000256" key="4">
    <source>
        <dbReference type="ARBA" id="ARBA00022692"/>
    </source>
</evidence>
<feature type="transmembrane region" description="Helical" evidence="7">
    <location>
        <begin position="359"/>
        <end position="377"/>
    </location>
</feature>
<proteinExistence type="inferred from homology"/>
<dbReference type="GO" id="GO:0042907">
    <property type="term" value="F:xanthine transmembrane transporter activity"/>
    <property type="evidence" value="ECO:0007669"/>
    <property type="project" value="TreeGrafter"/>
</dbReference>
<feature type="transmembrane region" description="Helical" evidence="7">
    <location>
        <begin position="57"/>
        <end position="78"/>
    </location>
</feature>
<reference evidence="9" key="1">
    <citation type="submission" date="2011-05" db="EMBL/GenBank/DDBJ databases">
        <title>Complete sequence of Desulfotomaculum kuznetsovii DSM 6115.</title>
        <authorList>
            <person name="Lucas S."/>
            <person name="Han J."/>
            <person name="Lapidus A."/>
            <person name="Cheng J.-F."/>
            <person name="Goodwin L."/>
            <person name="Pitluck S."/>
            <person name="Peters L."/>
            <person name="Mikhailova N."/>
            <person name="Lu M."/>
            <person name="Saunders E."/>
            <person name="Han C."/>
            <person name="Tapia R."/>
            <person name="Land M."/>
            <person name="Hauser L."/>
            <person name="Kyrpides N."/>
            <person name="Ivanova N."/>
            <person name="Pagani I."/>
            <person name="Nazina T."/>
            <person name="Ivanova A."/>
            <person name="Parshina S."/>
            <person name="Kuever J."/>
            <person name="Muyzer G."/>
            <person name="Plugge C."/>
            <person name="Stams A."/>
            <person name="Woyke T."/>
        </authorList>
    </citation>
    <scope>NUCLEOTIDE SEQUENCE [LARGE SCALE GENOMIC DNA]</scope>
    <source>
        <strain evidence="9">DSM 6115 / VKM B-1805 / 17</strain>
    </source>
</reference>
<dbReference type="RefSeq" id="WP_013821814.1">
    <property type="nucleotide sequence ID" value="NC_015573.1"/>
</dbReference>
<dbReference type="EMBL" id="CP002770">
    <property type="protein sequence ID" value="AEG14299.1"/>
    <property type="molecule type" value="Genomic_DNA"/>
</dbReference>
<dbReference type="PANTHER" id="PTHR42810:SF1">
    <property type="entry name" value="PURINE PERMEASE YWDJ-RELATED"/>
    <property type="match status" value="1"/>
</dbReference>
<evidence type="ECO:0000256" key="2">
    <source>
        <dbReference type="ARBA" id="ARBA00008821"/>
    </source>
</evidence>
<keyword evidence="3" id="KW-0813">Transport</keyword>
<dbReference type="NCBIfam" id="NF037981">
    <property type="entry name" value="NCS2_1"/>
    <property type="match status" value="1"/>
</dbReference>
<keyword evidence="5 7" id="KW-1133">Transmembrane helix</keyword>
<accession>A0AAU8PFE4</accession>
<organism evidence="8 9">
    <name type="scientific">Desulfofundulus kuznetsovii (strain DSM 6115 / VKM B-1805 / 17)</name>
    <name type="common">Desulfotomaculum kuznetsovii</name>
    <dbReference type="NCBI Taxonomy" id="760568"/>
    <lineage>
        <taxon>Bacteria</taxon>
        <taxon>Bacillati</taxon>
        <taxon>Bacillota</taxon>
        <taxon>Clostridia</taxon>
        <taxon>Eubacteriales</taxon>
        <taxon>Peptococcaceae</taxon>
        <taxon>Desulfofundulus</taxon>
    </lineage>
</organism>
<feature type="transmembrane region" description="Helical" evidence="7">
    <location>
        <begin position="112"/>
        <end position="131"/>
    </location>
</feature>
<feature type="transmembrane region" description="Helical" evidence="7">
    <location>
        <begin position="207"/>
        <end position="233"/>
    </location>
</feature>
<comment type="subcellular location">
    <subcellularLocation>
        <location evidence="1">Membrane</location>
        <topology evidence="1">Multi-pass membrane protein</topology>
    </subcellularLocation>
</comment>
<dbReference type="PANTHER" id="PTHR42810">
    <property type="entry name" value="PURINE PERMEASE C1399.01C-RELATED"/>
    <property type="match status" value="1"/>
</dbReference>
<feature type="transmembrane region" description="Helical" evidence="7">
    <location>
        <begin position="90"/>
        <end position="106"/>
    </location>
</feature>
<dbReference type="InterPro" id="IPR006043">
    <property type="entry name" value="NCS2"/>
</dbReference>
<sequence>MSNSADADQQLLYDLHENPPARRAVVYALQWLIFTLANMAVVPLVVGRALGLDQPGIAALAQRTLFFSGLASLLQVLFGHRLPIMEGPSGMWWGVFITLAALAPGLEKPLAVLRSDLELGVLVAGVVLVLVGSSRLVGSALSLFTPAVTGSVLILLGLQLSGTFVRGMLGAGMDGGGANPRAVLLSVLVVAVVLWASLKGRPFTRSVAVLIGIGAGWLAALPLGLAPGVPWSVSGVFELPRLFAWGTPTFDAGIVITSVMTGLLVLSNLVASILAMEKTTGQKVPRQAYNRGVALTGVADIMAGMGATVGFVPFSAGAALVGMTRVASRMPFILFAIIMAILGLIPPVGAFLSSIPIPVGYSVLLVSFCRMIGFGLRDYLRLQLDNRDFYIIGITLLFGTGAMMLPPEALAGMPALARYLLGNGFLTGMLLCILLEHVFLPAKFFTAEPGPNGKKDSGMDR</sequence>
<gene>
    <name evidence="8" type="ordered locus">Desku_0690</name>
</gene>
<keyword evidence="4 7" id="KW-0812">Transmembrane</keyword>
<keyword evidence="6 7" id="KW-0472">Membrane</keyword>
<dbReference type="AlphaFoldDB" id="A0AAU8PFE4"/>
<evidence type="ECO:0000313" key="8">
    <source>
        <dbReference type="EMBL" id="AEG14299.1"/>
    </source>
</evidence>
<evidence type="ECO:0000256" key="1">
    <source>
        <dbReference type="ARBA" id="ARBA00004141"/>
    </source>
</evidence>
<feature type="transmembrane region" description="Helical" evidence="7">
    <location>
        <begin position="288"/>
        <end position="312"/>
    </location>
</feature>
<evidence type="ECO:0000256" key="6">
    <source>
        <dbReference type="ARBA" id="ARBA00023136"/>
    </source>
</evidence>
<evidence type="ECO:0000256" key="5">
    <source>
        <dbReference type="ARBA" id="ARBA00022989"/>
    </source>
</evidence>
<evidence type="ECO:0000256" key="7">
    <source>
        <dbReference type="SAM" id="Phobius"/>
    </source>
</evidence>
<dbReference type="GO" id="GO:0005886">
    <property type="term" value="C:plasma membrane"/>
    <property type="evidence" value="ECO:0007669"/>
    <property type="project" value="TreeGrafter"/>
</dbReference>
<feature type="transmembrane region" description="Helical" evidence="7">
    <location>
        <begin position="24"/>
        <end position="45"/>
    </location>
</feature>
<keyword evidence="9" id="KW-1185">Reference proteome</keyword>
<feature type="transmembrane region" description="Helical" evidence="7">
    <location>
        <begin position="253"/>
        <end position="276"/>
    </location>
</feature>
<feature type="transmembrane region" description="Helical" evidence="7">
    <location>
        <begin position="419"/>
        <end position="440"/>
    </location>
</feature>
<evidence type="ECO:0000256" key="3">
    <source>
        <dbReference type="ARBA" id="ARBA00022448"/>
    </source>
</evidence>
<dbReference type="Pfam" id="PF00860">
    <property type="entry name" value="Xan_ur_permease"/>
    <property type="match status" value="1"/>
</dbReference>
<feature type="transmembrane region" description="Helical" evidence="7">
    <location>
        <begin position="182"/>
        <end position="198"/>
    </location>
</feature>
<dbReference type="KEGG" id="dku:Desku_0690"/>
<name>A0AAU8PFE4_DESK7</name>
<feature type="transmembrane region" description="Helical" evidence="7">
    <location>
        <begin position="332"/>
        <end position="352"/>
    </location>
</feature>
<protein>
    <submittedName>
        <fullName evidence="8">Xanthine/uracil/vitamin C permease</fullName>
    </submittedName>
</protein>
<evidence type="ECO:0000313" key="9">
    <source>
        <dbReference type="Proteomes" id="UP000009229"/>
    </source>
</evidence>